<sequence length="466" mass="54779">MPGAHKKAKDGWTPVFAKKGPSFMNNSIKTILGIKDPYLKLDEKNFDNPIEDQPNQIIVHLIQTYPMHCPKCGHLMCKNGYKTVNCLGPELHFKPTIWSIKKQKYICKASSSCPEVVTKLAAVEDIHYRNHISLAIKQRAMMLLTKNESQSDLAKELNVSDWTIRRVITNLDQFFKPNYHWLPRHIAFDDFKSGRFAPSGMSMILMNIENKRTLDIILSRKNSYLRKYFLRYDRSARLAVQTVTVDLYTPYRHLIHELFPHALIIADHFHIVAQAYRAFNKIRIQVMNRAGASTHKWRALKHFWKLLLTPANELKYDNYWSRRNFSYAQLTDVEVIHRLLSFDNELKRAYEYYQNLILVIAHRSKKELKNLLAIKWTQLPQALQKVQRTLRRHKQEIYNSFKYDTYTNGPVEGTNNKIKVIKRTAYGFRNFFNFRIRILLALPNTYIAINWRNKQTAHAKVQAQAA</sequence>
<evidence type="ECO:0000313" key="4">
    <source>
        <dbReference type="EMBL" id="AEI57905.1"/>
    </source>
</evidence>
<dbReference type="NCBIfam" id="NF033550">
    <property type="entry name" value="transpos_ISL3"/>
    <property type="match status" value="1"/>
</dbReference>
<proteinExistence type="predicted"/>
<accession>F8DMN7</accession>
<dbReference type="AlphaFoldDB" id="F8DMN7"/>
<dbReference type="Pfam" id="PF13542">
    <property type="entry name" value="HTH_Tnp_ISL3"/>
    <property type="match status" value="1"/>
</dbReference>
<evidence type="ECO:0000259" key="3">
    <source>
        <dbReference type="Pfam" id="PF14690"/>
    </source>
</evidence>
<dbReference type="Pfam" id="PF01610">
    <property type="entry name" value="DDE_Tnp_ISL3"/>
    <property type="match status" value="1"/>
</dbReference>
<dbReference type="PANTHER" id="PTHR33498">
    <property type="entry name" value="TRANSPOSASE FOR INSERTION SEQUENCE ELEMENT IS1557"/>
    <property type="match status" value="1"/>
</dbReference>
<dbReference type="InterPro" id="IPR047951">
    <property type="entry name" value="Transpos_ISL3"/>
</dbReference>
<feature type="domain" description="Transposase IS204/IS1001/IS1096/IS1165 helix-turn-helix" evidence="2">
    <location>
        <begin position="126"/>
        <end position="169"/>
    </location>
</feature>
<dbReference type="KEGG" id="lru:HMPREF0538_21696"/>
<feature type="domain" description="Transposase IS204/IS1001/IS1096/IS1165 DDE" evidence="1">
    <location>
        <begin position="203"/>
        <end position="438"/>
    </location>
</feature>
<dbReference type="InterPro" id="IPR032877">
    <property type="entry name" value="Transposase_HTH"/>
</dbReference>
<reference evidence="5" key="1">
    <citation type="submission" date="2011-06" db="EMBL/GenBank/DDBJ databases">
        <title>The complete genome of Lactobacillus reuteri ATCC 55730 / SD2112.</title>
        <authorList>
            <person name="Muzny D."/>
            <person name="Qin X."/>
            <person name="Buhay C."/>
            <person name="Dugan-Rocha S."/>
            <person name="Ding Y."/>
            <person name="Chen G."/>
            <person name="Hawes A."/>
            <person name="Holder M."/>
            <person name="Jhangiani S."/>
            <person name="Johnson A."/>
            <person name="Khan Z."/>
            <person name="Li Z."/>
            <person name="Liu W."/>
            <person name="Liu X."/>
            <person name="Perez L."/>
            <person name="Shen H."/>
            <person name="Wang Q."/>
            <person name="Watt J."/>
            <person name="Xi L."/>
            <person name="Xin Y."/>
            <person name="Zhou J."/>
            <person name="Deng J."/>
            <person name="Jiang H."/>
            <person name="Liu Y."/>
            <person name="Qu J."/>
            <person name="Song X.-Z."/>
            <person name="Zhang L."/>
            <person name="Villasana D."/>
            <person name="Johnson A."/>
            <person name="Liu J."/>
            <person name="Liyanage D."/>
            <person name="Lorensuhewa L."/>
            <person name="Robinson T."/>
            <person name="Song A."/>
            <person name="Song B.-B."/>
            <person name="Dinh H."/>
            <person name="Thornton R."/>
            <person name="Coyle M."/>
            <person name="Francisco L."/>
            <person name="Jackson L."/>
            <person name="Javaid M."/>
            <person name="Korchina V."/>
            <person name="Kovar C."/>
            <person name="Mata R."/>
            <person name="Mathew T."/>
            <person name="Ngo R."/>
            <person name="Nguyen L."/>
            <person name="Nguyen N."/>
            <person name="Okwuonu G."/>
            <person name="Ongeri F."/>
            <person name="Pham C."/>
            <person name="Simmons D."/>
            <person name="Wilczek-Boney K."/>
            <person name="Hale W."/>
            <person name="Jakkamsetti A."/>
            <person name="Pham P."/>
            <person name="Ruth R."/>
            <person name="San Lucas F."/>
            <person name="Warren J."/>
            <person name="Zhang J."/>
            <person name="Zhao Z."/>
            <person name="Zhou C."/>
            <person name="Zhu D."/>
            <person name="Lee S."/>
            <person name="Bess C."/>
            <person name="Blankenburg K."/>
            <person name="Forbes L."/>
            <person name="Fu Q."/>
            <person name="Gubbala S."/>
            <person name="Hirani K."/>
            <person name="Jayaseelan J.C."/>
            <person name="Lara F."/>
            <person name="Munidasa M."/>
            <person name="Palculict T."/>
            <person name="Patil S."/>
            <person name="Pu L.-L."/>
            <person name="Saada N."/>
            <person name="Tang L."/>
            <person name="Weissenberger G."/>
            <person name="Zhu Y."/>
            <person name="Hemphill L."/>
            <person name="Shang Y."/>
            <person name="Youmans B."/>
            <person name="Ayvaz T."/>
            <person name="Ross M."/>
            <person name="Santibanez J."/>
            <person name="Aqrawi P."/>
            <person name="Gross S."/>
            <person name="Joshi V."/>
            <person name="Fowler G."/>
            <person name="Nazareth L."/>
            <person name="Reid J."/>
            <person name="Worley K."/>
            <person name="Petrosino J."/>
            <person name="Highlander S."/>
            <person name="Gibbs R."/>
        </authorList>
    </citation>
    <scope>NUCLEOTIDE SEQUENCE [LARGE SCALE GENOMIC DNA]</scope>
    <source>
        <strain evidence="5">ATCC 55730 / SD2112</strain>
    </source>
</reference>
<dbReference type="Proteomes" id="UP000001924">
    <property type="component" value="Chromosome"/>
</dbReference>
<protein>
    <submittedName>
        <fullName evidence="4">Transposase</fullName>
    </submittedName>
</protein>
<dbReference type="PANTHER" id="PTHR33498:SF1">
    <property type="entry name" value="TRANSPOSASE FOR INSERTION SEQUENCE ELEMENT IS1557"/>
    <property type="match status" value="1"/>
</dbReference>
<dbReference type="HOGENOM" id="CLU_041900_1_0_9"/>
<dbReference type="Pfam" id="PF14690">
    <property type="entry name" value="Zn_ribbon_ISL3"/>
    <property type="match status" value="1"/>
</dbReference>
<evidence type="ECO:0000259" key="2">
    <source>
        <dbReference type="Pfam" id="PF13542"/>
    </source>
</evidence>
<dbReference type="InterPro" id="IPR029261">
    <property type="entry name" value="Transposase_Znf"/>
</dbReference>
<evidence type="ECO:0000313" key="5">
    <source>
        <dbReference type="Proteomes" id="UP000001924"/>
    </source>
</evidence>
<dbReference type="InterPro" id="IPR002560">
    <property type="entry name" value="Transposase_DDE"/>
</dbReference>
<evidence type="ECO:0000259" key="1">
    <source>
        <dbReference type="Pfam" id="PF01610"/>
    </source>
</evidence>
<organism evidence="4 5">
    <name type="scientific">Limosilactobacillus reuteri (strain ATCC 55730 / SD2112)</name>
    <name type="common">Lactobacillus reuteri</name>
    <dbReference type="NCBI Taxonomy" id="491077"/>
    <lineage>
        <taxon>Bacteria</taxon>
        <taxon>Bacillati</taxon>
        <taxon>Bacillota</taxon>
        <taxon>Bacilli</taxon>
        <taxon>Lactobacillales</taxon>
        <taxon>Lactobacillaceae</taxon>
        <taxon>Limosilactobacillus</taxon>
    </lineage>
</organism>
<feature type="domain" description="Transposase IS204/IS1001/IS1096/IS1165 zinc-finger" evidence="3">
    <location>
        <begin position="66"/>
        <end position="109"/>
    </location>
</feature>
<gene>
    <name evidence="4" type="ordered locus">HMPREF0538_21696</name>
</gene>
<dbReference type="EMBL" id="CP002844">
    <property type="protein sequence ID" value="AEI57905.1"/>
    <property type="molecule type" value="Genomic_DNA"/>
</dbReference>
<name>F8DMN7_LIMRS</name>